<name>A0AAD9Q7V4_ACRCE</name>
<proteinExistence type="predicted"/>
<protein>
    <submittedName>
        <fullName evidence="1">Uncharacterized protein</fullName>
    </submittedName>
</protein>
<gene>
    <name evidence="1" type="ORF">P5673_021601</name>
</gene>
<comment type="caution">
    <text evidence="1">The sequence shown here is derived from an EMBL/GenBank/DDBJ whole genome shotgun (WGS) entry which is preliminary data.</text>
</comment>
<sequence length="39" mass="4556">MNFLLLPIAVDVFVDVAEEVLKDFRQFPEKGFQILEESE</sequence>
<organism evidence="1 2">
    <name type="scientific">Acropora cervicornis</name>
    <name type="common">Staghorn coral</name>
    <dbReference type="NCBI Taxonomy" id="6130"/>
    <lineage>
        <taxon>Eukaryota</taxon>
        <taxon>Metazoa</taxon>
        <taxon>Cnidaria</taxon>
        <taxon>Anthozoa</taxon>
        <taxon>Hexacorallia</taxon>
        <taxon>Scleractinia</taxon>
        <taxon>Astrocoeniina</taxon>
        <taxon>Acroporidae</taxon>
        <taxon>Acropora</taxon>
    </lineage>
</organism>
<evidence type="ECO:0000313" key="1">
    <source>
        <dbReference type="EMBL" id="KAK2556373.1"/>
    </source>
</evidence>
<dbReference type="Proteomes" id="UP001249851">
    <property type="component" value="Unassembled WGS sequence"/>
</dbReference>
<keyword evidence="2" id="KW-1185">Reference proteome</keyword>
<reference evidence="1" key="1">
    <citation type="journal article" date="2023" name="G3 (Bethesda)">
        <title>Whole genome assembly and annotation of the endangered Caribbean coral Acropora cervicornis.</title>
        <authorList>
            <person name="Selwyn J.D."/>
            <person name="Vollmer S.V."/>
        </authorList>
    </citation>
    <scope>NUCLEOTIDE SEQUENCE</scope>
    <source>
        <strain evidence="1">K2</strain>
    </source>
</reference>
<dbReference type="EMBL" id="JARQWQ010000056">
    <property type="protein sequence ID" value="KAK2556373.1"/>
    <property type="molecule type" value="Genomic_DNA"/>
</dbReference>
<accession>A0AAD9Q7V4</accession>
<dbReference type="AlphaFoldDB" id="A0AAD9Q7V4"/>
<evidence type="ECO:0000313" key="2">
    <source>
        <dbReference type="Proteomes" id="UP001249851"/>
    </source>
</evidence>
<reference evidence="1" key="2">
    <citation type="journal article" date="2023" name="Science">
        <title>Genomic signatures of disease resistance in endangered staghorn corals.</title>
        <authorList>
            <person name="Vollmer S.V."/>
            <person name="Selwyn J.D."/>
            <person name="Despard B.A."/>
            <person name="Roesel C.L."/>
        </authorList>
    </citation>
    <scope>NUCLEOTIDE SEQUENCE</scope>
    <source>
        <strain evidence="1">K2</strain>
    </source>
</reference>